<comment type="pathway">
    <text evidence="4">Sphingolipid metabolism.</text>
</comment>
<evidence type="ECO:0000256" key="23">
    <source>
        <dbReference type="SAM" id="Phobius"/>
    </source>
</evidence>
<dbReference type="EC" id="3.1.4.12" evidence="6"/>
<accession>Q4RIG3</accession>
<feature type="non-terminal residue" evidence="25">
    <location>
        <position position="1"/>
    </location>
</feature>
<evidence type="ECO:0000313" key="25">
    <source>
        <dbReference type="EMBL" id="CAG11819.1"/>
    </source>
</evidence>
<evidence type="ECO:0000256" key="1">
    <source>
        <dbReference type="ARBA" id="ARBA00001946"/>
    </source>
</evidence>
<feature type="transmembrane region" description="Helical" evidence="23">
    <location>
        <begin position="360"/>
        <end position="381"/>
    </location>
</feature>
<dbReference type="Pfam" id="PF03372">
    <property type="entry name" value="Exo_endo_phos"/>
    <property type="match status" value="1"/>
</dbReference>
<organism evidence="25">
    <name type="scientific">Tetraodon nigroviridis</name>
    <name type="common">Spotted green pufferfish</name>
    <name type="synonym">Chelonodon nigroviridis</name>
    <dbReference type="NCBI Taxonomy" id="99883"/>
    <lineage>
        <taxon>Eukaryota</taxon>
        <taxon>Metazoa</taxon>
        <taxon>Chordata</taxon>
        <taxon>Craniata</taxon>
        <taxon>Vertebrata</taxon>
        <taxon>Euteleostomi</taxon>
        <taxon>Actinopterygii</taxon>
        <taxon>Neopterygii</taxon>
        <taxon>Teleostei</taxon>
        <taxon>Neoteleostei</taxon>
        <taxon>Acanthomorphata</taxon>
        <taxon>Eupercaria</taxon>
        <taxon>Tetraodontiformes</taxon>
        <taxon>Tetradontoidea</taxon>
        <taxon>Tetraodontidae</taxon>
        <taxon>Tetraodon</taxon>
    </lineage>
</organism>
<evidence type="ECO:0000256" key="16">
    <source>
        <dbReference type="ARBA" id="ARBA00048209"/>
    </source>
</evidence>
<dbReference type="EMBL" id="CAAE01015043">
    <property type="protein sequence ID" value="CAG11819.1"/>
    <property type="molecule type" value="Genomic_DNA"/>
</dbReference>
<reference evidence="25" key="2">
    <citation type="submission" date="2004-02" db="EMBL/GenBank/DDBJ databases">
        <authorList>
            <consortium name="Genoscope"/>
            <consortium name="Whitehead Institute Centre for Genome Research"/>
        </authorList>
    </citation>
    <scope>NUCLEOTIDE SEQUENCE</scope>
</reference>
<comment type="caution">
    <text evidence="25">The sequence shown here is derived from an EMBL/GenBank/DDBJ whole genome shotgun (WGS) entry which is preliminary data.</text>
</comment>
<evidence type="ECO:0000256" key="11">
    <source>
        <dbReference type="ARBA" id="ARBA00022919"/>
    </source>
</evidence>
<comment type="catalytic activity">
    <reaction evidence="19">
        <text>1-O-hexadecyl-sn-glycero-3-phosphocholine + H2O = 1-O-hexadecyl-sn-glycerol + phosphocholine + H(+)</text>
        <dbReference type="Rhea" id="RHEA:36087"/>
        <dbReference type="ChEBI" id="CHEBI:15377"/>
        <dbReference type="ChEBI" id="CHEBI:15378"/>
        <dbReference type="ChEBI" id="CHEBI:34115"/>
        <dbReference type="ChEBI" id="CHEBI:64496"/>
        <dbReference type="ChEBI" id="CHEBI:295975"/>
    </reaction>
    <physiologicalReaction direction="left-to-right" evidence="19">
        <dbReference type="Rhea" id="RHEA:36088"/>
    </physiologicalReaction>
</comment>
<reference evidence="25" key="1">
    <citation type="journal article" date="2004" name="Nature">
        <title>Genome duplication in the teleost fish Tetraodon nigroviridis reveals the early vertebrate proto-karyotype.</title>
        <authorList>
            <person name="Jaillon O."/>
            <person name="Aury J.-M."/>
            <person name="Brunet F."/>
            <person name="Petit J.-L."/>
            <person name="Stange-Thomann N."/>
            <person name="Mauceli E."/>
            <person name="Bouneau L."/>
            <person name="Fischer C."/>
            <person name="Ozouf-Costaz C."/>
            <person name="Bernot A."/>
            <person name="Nicaud S."/>
            <person name="Jaffe D."/>
            <person name="Fisher S."/>
            <person name="Lutfalla G."/>
            <person name="Dossat C."/>
            <person name="Segurens B."/>
            <person name="Dasilva C."/>
            <person name="Salanoubat M."/>
            <person name="Levy M."/>
            <person name="Boudet N."/>
            <person name="Castellano S."/>
            <person name="Anthouard V."/>
            <person name="Jubin C."/>
            <person name="Castelli V."/>
            <person name="Katinka M."/>
            <person name="Vacherie B."/>
            <person name="Biemont C."/>
            <person name="Skalli Z."/>
            <person name="Cattolico L."/>
            <person name="Poulain J."/>
            <person name="De Berardinis V."/>
            <person name="Cruaud C."/>
            <person name="Duprat S."/>
            <person name="Brottier P."/>
            <person name="Coutanceau J.-P."/>
            <person name="Gouzy J."/>
            <person name="Parra G."/>
            <person name="Lardier G."/>
            <person name="Chapple C."/>
            <person name="McKernan K.J."/>
            <person name="McEwan P."/>
            <person name="Bosak S."/>
            <person name="Kellis M."/>
            <person name="Volff J.-N."/>
            <person name="Guigo R."/>
            <person name="Zody M.C."/>
            <person name="Mesirov J."/>
            <person name="Lindblad-Toh K."/>
            <person name="Birren B."/>
            <person name="Nusbaum C."/>
            <person name="Kahn D."/>
            <person name="Robinson-Rechavi M."/>
            <person name="Laudet V."/>
            <person name="Schachter V."/>
            <person name="Quetier F."/>
            <person name="Saurin W."/>
            <person name="Scarpelli C."/>
            <person name="Wincker P."/>
            <person name="Lander E.S."/>
            <person name="Weissenbach J."/>
            <person name="Roest Crollius H."/>
        </authorList>
    </citation>
    <scope>NUCLEOTIDE SEQUENCE [LARGE SCALE GENOMIC DNA]</scope>
</reference>
<evidence type="ECO:0000256" key="14">
    <source>
        <dbReference type="ARBA" id="ARBA00023136"/>
    </source>
</evidence>
<keyword evidence="10" id="KW-0460">Magnesium</keyword>
<keyword evidence="13" id="KW-0443">Lipid metabolism</keyword>
<dbReference type="OrthoDB" id="387657at2759"/>
<dbReference type="GO" id="GO:0016020">
    <property type="term" value="C:membrane"/>
    <property type="evidence" value="ECO:0007669"/>
    <property type="project" value="UniProtKB-SubCell"/>
</dbReference>
<evidence type="ECO:0000256" key="9">
    <source>
        <dbReference type="ARBA" id="ARBA00022801"/>
    </source>
</evidence>
<proteinExistence type="inferred from homology"/>
<evidence type="ECO:0000256" key="12">
    <source>
        <dbReference type="ARBA" id="ARBA00022989"/>
    </source>
</evidence>
<comment type="similarity">
    <text evidence="5">Belongs to the neutral sphingomyelinase family.</text>
</comment>
<comment type="cofactor">
    <cofactor evidence="1">
        <name>Mg(2+)</name>
        <dbReference type="ChEBI" id="CHEBI:18420"/>
    </cofactor>
</comment>
<dbReference type="GO" id="GO:0004767">
    <property type="term" value="F:sphingomyelin phosphodiesterase activity"/>
    <property type="evidence" value="ECO:0007669"/>
    <property type="project" value="UniProtKB-EC"/>
</dbReference>
<evidence type="ECO:0000256" key="7">
    <source>
        <dbReference type="ARBA" id="ARBA00022692"/>
    </source>
</evidence>
<dbReference type="KEGG" id="tng:GSTEN00033900G001"/>
<comment type="catalytic activity">
    <reaction evidence="18">
        <text>1-O-octadecyl-sn-glycero-3-phosphocholine + H2O = 1-O-octadecyl-sn-glycerol + phosphocholine + H(+)</text>
        <dbReference type="Rhea" id="RHEA:39923"/>
        <dbReference type="ChEBI" id="CHEBI:15377"/>
        <dbReference type="ChEBI" id="CHEBI:15378"/>
        <dbReference type="ChEBI" id="CHEBI:74001"/>
        <dbReference type="ChEBI" id="CHEBI:75216"/>
        <dbReference type="ChEBI" id="CHEBI:295975"/>
    </reaction>
    <physiologicalReaction direction="left-to-right" evidence="18">
        <dbReference type="Rhea" id="RHEA:39924"/>
    </physiologicalReaction>
</comment>
<keyword evidence="7 23" id="KW-0812">Transmembrane</keyword>
<dbReference type="SUPFAM" id="SSF56219">
    <property type="entry name" value="DNase I-like"/>
    <property type="match status" value="1"/>
</dbReference>
<name>Q4RIG3_TETNG</name>
<evidence type="ECO:0000256" key="3">
    <source>
        <dbReference type="ARBA" id="ARBA00004760"/>
    </source>
</evidence>
<comment type="subcellular location">
    <subcellularLocation>
        <location evidence="2">Membrane</location>
        <topology evidence="2">Multi-pass membrane protein</topology>
    </subcellularLocation>
</comment>
<evidence type="ECO:0000256" key="4">
    <source>
        <dbReference type="ARBA" id="ARBA00004991"/>
    </source>
</evidence>
<comment type="catalytic activity">
    <reaction evidence="15">
        <text>a sphingosylphosphocholine + H2O = a sphingoid base + phosphocholine + H(+)</text>
        <dbReference type="Rhea" id="RHEA:45296"/>
        <dbReference type="ChEBI" id="CHEBI:15377"/>
        <dbReference type="ChEBI" id="CHEBI:15378"/>
        <dbReference type="ChEBI" id="CHEBI:84410"/>
        <dbReference type="ChEBI" id="CHEBI:85171"/>
        <dbReference type="ChEBI" id="CHEBI:295975"/>
    </reaction>
    <physiologicalReaction direction="left-to-right" evidence="15">
        <dbReference type="Rhea" id="RHEA:45297"/>
    </physiologicalReaction>
</comment>
<keyword evidence="11" id="KW-0746">Sphingolipid metabolism</keyword>
<comment type="pathway">
    <text evidence="3">Lipid metabolism; sphingolipid metabolism.</text>
</comment>
<evidence type="ECO:0000256" key="10">
    <source>
        <dbReference type="ARBA" id="ARBA00022842"/>
    </source>
</evidence>
<dbReference type="InterPro" id="IPR036691">
    <property type="entry name" value="Endo/exonu/phosph_ase_sf"/>
</dbReference>
<evidence type="ECO:0000256" key="15">
    <source>
        <dbReference type="ARBA" id="ARBA00047675"/>
    </source>
</evidence>
<dbReference type="Gene3D" id="3.60.10.10">
    <property type="entry name" value="Endonuclease/exonuclease/phosphatase"/>
    <property type="match status" value="1"/>
</dbReference>
<dbReference type="FunFam" id="3.60.10.10:FF:000033">
    <property type="entry name" value="sphingomyelin phosphodiesterase 2"/>
    <property type="match status" value="1"/>
</dbReference>
<evidence type="ECO:0000256" key="19">
    <source>
        <dbReference type="ARBA" id="ARBA00051969"/>
    </source>
</evidence>
<evidence type="ECO:0000256" key="18">
    <source>
        <dbReference type="ARBA" id="ARBA00049346"/>
    </source>
</evidence>
<dbReference type="PANTHER" id="PTHR16320">
    <property type="entry name" value="SPHINGOMYELINASE FAMILY MEMBER"/>
    <property type="match status" value="1"/>
</dbReference>
<dbReference type="GO" id="GO:0046872">
    <property type="term" value="F:metal ion binding"/>
    <property type="evidence" value="ECO:0007669"/>
    <property type="project" value="UniProtKB-KW"/>
</dbReference>
<dbReference type="GO" id="GO:0006665">
    <property type="term" value="P:sphingolipid metabolic process"/>
    <property type="evidence" value="ECO:0007669"/>
    <property type="project" value="UniProtKB-KW"/>
</dbReference>
<feature type="transmembrane region" description="Helical" evidence="23">
    <location>
        <begin position="329"/>
        <end position="348"/>
    </location>
</feature>
<dbReference type="AlphaFoldDB" id="Q4RIG3"/>
<evidence type="ECO:0000259" key="24">
    <source>
        <dbReference type="Pfam" id="PF03372"/>
    </source>
</evidence>
<sequence length="451" mass="50275">SVSVRVFSLNCWGIRYLSKHVRQRYAMIGDMLSKEKHDIVLLQEVWSEKDYLFLKQKLSSCHPHSHYFKSGVIGSGLALFSKHRIQDAFLYRYSLNGYPYMAHHGDWFGGKAVGLAVLNIGSLTANVYVTHLHAEYCRDRDPYLPHRVVQAWELQQFVRHTSAGADVVILGGDLNMHPQDLGCRLLRTSTGLRDSYLETSKFDGCENGVTLIPENPFICEKELGPFDKGIRIDYIMFKGSSKASICCDFMCTTKGSVSNQPFPYSDHEAVTAHLRLKVRTTADVVSEGPHTSAGDAAELVDIVTEARTEVKVGLHCAERMRSTAARTGAMGLALLVLELAIMAVSWLALDTEQPFPRVSFYLLAALCVAILLTTLLLYVFYTMELKSLQGAEDQMRLIVGSLQANSGAALRPRSAARFVVLPRVLSRTIWTYKNNAASKTSTLSPQHSYEL</sequence>
<evidence type="ECO:0000256" key="20">
    <source>
        <dbReference type="ARBA" id="ARBA00068543"/>
    </source>
</evidence>
<comment type="catalytic activity">
    <reaction evidence="16">
        <text>1-hexadecanoyl-sn-glycero-3-phosphocholine + H2O = 1-hexadecanoyl-sn-glycerol + phosphocholine + H(+)</text>
        <dbReference type="Rhea" id="RHEA:41119"/>
        <dbReference type="ChEBI" id="CHEBI:15377"/>
        <dbReference type="ChEBI" id="CHEBI:15378"/>
        <dbReference type="ChEBI" id="CHEBI:72998"/>
        <dbReference type="ChEBI" id="CHEBI:75542"/>
        <dbReference type="ChEBI" id="CHEBI:295975"/>
    </reaction>
    <physiologicalReaction direction="left-to-right" evidence="16">
        <dbReference type="Rhea" id="RHEA:41120"/>
    </physiologicalReaction>
</comment>
<comment type="catalytic activity">
    <reaction evidence="17">
        <text>an N-(acyl)-sphingosylphosphocholine + H2O = an N-acyl-sphingoid base + phosphocholine + H(+)</text>
        <dbReference type="Rhea" id="RHEA:45300"/>
        <dbReference type="ChEBI" id="CHEBI:15377"/>
        <dbReference type="ChEBI" id="CHEBI:15378"/>
        <dbReference type="ChEBI" id="CHEBI:64583"/>
        <dbReference type="ChEBI" id="CHEBI:83273"/>
        <dbReference type="ChEBI" id="CHEBI:295975"/>
    </reaction>
    <physiologicalReaction direction="left-to-right" evidence="17">
        <dbReference type="Rhea" id="RHEA:45301"/>
    </physiologicalReaction>
</comment>
<dbReference type="PANTHER" id="PTHR16320:SF24">
    <property type="entry name" value="PHOSPHODIESTERASE, PUTATIVE-RELATED"/>
    <property type="match status" value="1"/>
</dbReference>
<evidence type="ECO:0000256" key="21">
    <source>
        <dbReference type="ARBA" id="ARBA00075307"/>
    </source>
</evidence>
<dbReference type="InterPro" id="IPR038772">
    <property type="entry name" value="Sph/SMPD2-like"/>
</dbReference>
<dbReference type="InterPro" id="IPR005135">
    <property type="entry name" value="Endo/exonuclease/phosphatase"/>
</dbReference>
<keyword evidence="14 23" id="KW-0472">Membrane</keyword>
<evidence type="ECO:0000256" key="22">
    <source>
        <dbReference type="ARBA" id="ARBA00079277"/>
    </source>
</evidence>
<feature type="domain" description="Endonuclease/exonuclease/phosphatase" evidence="24">
    <location>
        <begin position="8"/>
        <end position="267"/>
    </location>
</feature>
<keyword evidence="9" id="KW-0378">Hydrolase</keyword>
<evidence type="ECO:0000256" key="8">
    <source>
        <dbReference type="ARBA" id="ARBA00022723"/>
    </source>
</evidence>
<evidence type="ECO:0000256" key="5">
    <source>
        <dbReference type="ARBA" id="ARBA00006335"/>
    </source>
</evidence>
<keyword evidence="12 23" id="KW-1133">Transmembrane helix</keyword>
<keyword evidence="8" id="KW-0479">Metal-binding</keyword>
<protein>
    <recommendedName>
        <fullName evidence="20">Sphingomyelin phosphodiesterase 2</fullName>
        <ecNumber evidence="6">3.1.4.12</ecNumber>
    </recommendedName>
    <alternativeName>
        <fullName evidence="21">Lyso-platelet-activating factor-phospholipase C</fullName>
    </alternativeName>
    <alternativeName>
        <fullName evidence="22">Neutral sphingomyelinase</fullName>
    </alternativeName>
</protein>
<evidence type="ECO:0000256" key="17">
    <source>
        <dbReference type="ARBA" id="ARBA00048325"/>
    </source>
</evidence>
<evidence type="ECO:0000256" key="6">
    <source>
        <dbReference type="ARBA" id="ARBA00012369"/>
    </source>
</evidence>
<evidence type="ECO:0000256" key="13">
    <source>
        <dbReference type="ARBA" id="ARBA00023098"/>
    </source>
</evidence>
<evidence type="ECO:0000256" key="2">
    <source>
        <dbReference type="ARBA" id="ARBA00004141"/>
    </source>
</evidence>
<gene>
    <name evidence="25" type="ORF">GSTENG00033900001</name>
</gene>